<reference evidence="3" key="2">
    <citation type="journal article" date="2023" name="Proc. Natl. Acad. Sci. U.S.A.">
        <title>A global phylogenomic analysis of the shiitake genus Lentinula.</title>
        <authorList>
            <person name="Sierra-Patev S."/>
            <person name="Min B."/>
            <person name="Naranjo-Ortiz M."/>
            <person name="Looney B."/>
            <person name="Konkel Z."/>
            <person name="Slot J.C."/>
            <person name="Sakamoto Y."/>
            <person name="Steenwyk J.L."/>
            <person name="Rokas A."/>
            <person name="Carro J."/>
            <person name="Camarero S."/>
            <person name="Ferreira P."/>
            <person name="Molpeceres G."/>
            <person name="Ruiz-Duenas F.J."/>
            <person name="Serrano A."/>
            <person name="Henrissat B."/>
            <person name="Drula E."/>
            <person name="Hughes K.W."/>
            <person name="Mata J.L."/>
            <person name="Ishikawa N.K."/>
            <person name="Vargas-Isla R."/>
            <person name="Ushijima S."/>
            <person name="Smith C.A."/>
            <person name="Donoghue J."/>
            <person name="Ahrendt S."/>
            <person name="Andreopoulos W."/>
            <person name="He G."/>
            <person name="LaButti K."/>
            <person name="Lipzen A."/>
            <person name="Ng V."/>
            <person name="Riley R."/>
            <person name="Sandor L."/>
            <person name="Barry K."/>
            <person name="Martinez A.T."/>
            <person name="Xiao Y."/>
            <person name="Gibbons J.G."/>
            <person name="Terashima K."/>
            <person name="Grigoriev I.V."/>
            <person name="Hibbett D."/>
        </authorList>
    </citation>
    <scope>NUCLEOTIDE SEQUENCE</scope>
    <source>
        <strain evidence="3">Sp2 HRB7682 ss15</strain>
    </source>
</reference>
<dbReference type="Pfam" id="PF03370">
    <property type="entry name" value="CBM_21"/>
    <property type="match status" value="1"/>
</dbReference>
<sequence>MPYSVPTPPPTSLSVTSPPTHTRSLSSNPAPSYKFSNETGPGAFTPLGSLPRRSSGPSLIGNPRATSATAKRFHFKSSPEVSSSDSSDDDDDDDRGKESRSNLNQPRKINIGDNDHDDHDDDDRSYAIPPLKLRVNRLGSPSFNGVPFPRSSPLSSPVLGSPLPSPTRAPSGLLSPLGLNSPISETGSLLLSPNDSNTPQLPISASNPIYSPYKYSPQDGTAFALPLRPSPTRSTSSPHISNGRPLKSSLKSSSSASNIHPHVHVVHHAHHIHSSHQRASSAPTTPGHELVGDHSSSSSNSSVSNPSAPGSGTVSPTTPKTVHFPSLSTHLERVRIFHKSAKPASLLTVRAQGEDTETETETDRGSDWGYAYRGNTARPSNGSFPFPKMANSPLSSNSSIWPPSPAVGASEYRRGSTKLELDMTGYPIPDPSSIPPSPMTNILLESISLSASVPDDKLHLQGAFIVRNINYQKEVAVRFTVDDWSTVSEIKANWAANFPSPFLTQRSSLRDTDSWDRFTFCINLSDYTLASLPSKVIYFVGRYTVPGGEHWDNCGGRNWRVKFRLVKTDPDVQNPADLSASFTAVLPLNAVVSSPTVSPPAISLTEATASSSSSLTNSISTAPSSASPVPIANPPPPARTEAIAQATAQRLRRFSLSNYVAPAAPTSSSAPIQTEEKETIDTLPRSFSMPDTQSNVSASSQQLTQAAPRGQLSIVTTAPNPTPSSAASPLNLKPASPPSTSSSSITTPPAEVNSDSLYNWFVQQWCFAGMPSSELPNQDWKQRDEHPPDIHKGNLGLEIGG</sequence>
<feature type="compositionally biased region" description="Low complexity" evidence="1">
    <location>
        <begin position="170"/>
        <end position="179"/>
    </location>
</feature>
<feature type="region of interest" description="Disordered" evidence="1">
    <location>
        <begin position="351"/>
        <end position="370"/>
    </location>
</feature>
<feature type="compositionally biased region" description="Polar residues" evidence="1">
    <location>
        <begin position="689"/>
        <end position="705"/>
    </location>
</feature>
<feature type="compositionally biased region" description="Low complexity" evidence="1">
    <location>
        <begin position="613"/>
        <end position="630"/>
    </location>
</feature>
<gene>
    <name evidence="3" type="ORF">C8J55DRAFT_151714</name>
</gene>
<feature type="region of interest" description="Disordered" evidence="1">
    <location>
        <begin position="775"/>
        <end position="801"/>
    </location>
</feature>
<feature type="region of interest" description="Disordered" evidence="1">
    <location>
        <begin position="613"/>
        <end position="638"/>
    </location>
</feature>
<dbReference type="GO" id="GO:0000164">
    <property type="term" value="C:protein phosphatase type 1 complex"/>
    <property type="evidence" value="ECO:0007669"/>
    <property type="project" value="TreeGrafter"/>
</dbReference>
<feature type="compositionally biased region" description="Basic and acidic residues" evidence="1">
    <location>
        <begin position="780"/>
        <end position="792"/>
    </location>
</feature>
<feature type="compositionally biased region" description="Low complexity" evidence="1">
    <location>
        <begin position="716"/>
        <end position="748"/>
    </location>
</feature>
<feature type="compositionally biased region" description="Low complexity" evidence="1">
    <location>
        <begin position="246"/>
        <end position="257"/>
    </location>
</feature>
<dbReference type="InterPro" id="IPR038175">
    <property type="entry name" value="CBM21_dom_sf"/>
</dbReference>
<dbReference type="AlphaFoldDB" id="A0A9W9DI28"/>
<proteinExistence type="predicted"/>
<feature type="compositionally biased region" description="Basic and acidic residues" evidence="1">
    <location>
        <begin position="113"/>
        <end position="125"/>
    </location>
</feature>
<dbReference type="Proteomes" id="UP001150238">
    <property type="component" value="Unassembled WGS sequence"/>
</dbReference>
<dbReference type="PANTHER" id="PTHR12307">
    <property type="entry name" value="PROTEIN PHOSPHATASE 1 REGULATORY SUBUNIT"/>
    <property type="match status" value="1"/>
</dbReference>
<feature type="compositionally biased region" description="Low complexity" evidence="1">
    <location>
        <begin position="295"/>
        <end position="312"/>
    </location>
</feature>
<dbReference type="InterPro" id="IPR050782">
    <property type="entry name" value="PP1_regulatory_subunit_3"/>
</dbReference>
<feature type="region of interest" description="Disordered" evidence="1">
    <location>
        <begin position="221"/>
        <end position="324"/>
    </location>
</feature>
<evidence type="ECO:0000256" key="1">
    <source>
        <dbReference type="SAM" id="MobiDB-lite"/>
    </source>
</evidence>
<dbReference type="InterPro" id="IPR005036">
    <property type="entry name" value="CBM21_dom"/>
</dbReference>
<name>A0A9W9DI28_9AGAR</name>
<feature type="region of interest" description="Disordered" evidence="1">
    <location>
        <begin position="186"/>
        <end position="205"/>
    </location>
</feature>
<dbReference type="GO" id="GO:2001069">
    <property type="term" value="F:glycogen binding"/>
    <property type="evidence" value="ECO:0007669"/>
    <property type="project" value="TreeGrafter"/>
</dbReference>
<dbReference type="PROSITE" id="PS51159">
    <property type="entry name" value="CBM21"/>
    <property type="match status" value="1"/>
</dbReference>
<feature type="compositionally biased region" description="Low complexity" evidence="1">
    <location>
        <begin position="225"/>
        <end position="238"/>
    </location>
</feature>
<evidence type="ECO:0000313" key="4">
    <source>
        <dbReference type="Proteomes" id="UP001150238"/>
    </source>
</evidence>
<organism evidence="3 4">
    <name type="scientific">Lentinula lateritia</name>
    <dbReference type="NCBI Taxonomy" id="40482"/>
    <lineage>
        <taxon>Eukaryota</taxon>
        <taxon>Fungi</taxon>
        <taxon>Dikarya</taxon>
        <taxon>Basidiomycota</taxon>
        <taxon>Agaricomycotina</taxon>
        <taxon>Agaricomycetes</taxon>
        <taxon>Agaricomycetidae</taxon>
        <taxon>Agaricales</taxon>
        <taxon>Marasmiineae</taxon>
        <taxon>Omphalotaceae</taxon>
        <taxon>Lentinula</taxon>
    </lineage>
</organism>
<protein>
    <submittedName>
        <fullName evidence="3">Phosphatase regulatory subunit-domain-containing protein</fullName>
    </submittedName>
</protein>
<comment type="caution">
    <text evidence="3">The sequence shown here is derived from an EMBL/GenBank/DDBJ whole genome shotgun (WGS) entry which is preliminary data.</text>
</comment>
<evidence type="ECO:0000313" key="3">
    <source>
        <dbReference type="EMBL" id="KAJ4471725.1"/>
    </source>
</evidence>
<feature type="region of interest" description="Disordered" evidence="1">
    <location>
        <begin position="684"/>
        <end position="748"/>
    </location>
</feature>
<feature type="compositionally biased region" description="Pro residues" evidence="1">
    <location>
        <begin position="1"/>
        <end position="11"/>
    </location>
</feature>
<dbReference type="GO" id="GO:0005979">
    <property type="term" value="P:regulation of glycogen biosynthetic process"/>
    <property type="evidence" value="ECO:0007669"/>
    <property type="project" value="TreeGrafter"/>
</dbReference>
<feature type="domain" description="CBM21" evidence="2">
    <location>
        <begin position="439"/>
        <end position="562"/>
    </location>
</feature>
<feature type="region of interest" description="Disordered" evidence="1">
    <location>
        <begin position="1"/>
        <end position="179"/>
    </location>
</feature>
<evidence type="ECO:0000259" key="2">
    <source>
        <dbReference type="PROSITE" id="PS51159"/>
    </source>
</evidence>
<feature type="compositionally biased region" description="Polar residues" evidence="1">
    <location>
        <begin position="21"/>
        <end position="39"/>
    </location>
</feature>
<feature type="compositionally biased region" description="Basic residues" evidence="1">
    <location>
        <begin position="261"/>
        <end position="276"/>
    </location>
</feature>
<dbReference type="GO" id="GO:0008157">
    <property type="term" value="F:protein phosphatase 1 binding"/>
    <property type="evidence" value="ECO:0007669"/>
    <property type="project" value="TreeGrafter"/>
</dbReference>
<reference evidence="3" key="1">
    <citation type="submission" date="2022-08" db="EMBL/GenBank/DDBJ databases">
        <authorList>
            <consortium name="DOE Joint Genome Institute"/>
            <person name="Min B."/>
            <person name="Riley R."/>
            <person name="Sierra-Patev S."/>
            <person name="Naranjo-Ortiz M."/>
            <person name="Looney B."/>
            <person name="Konkel Z."/>
            <person name="Slot J.C."/>
            <person name="Sakamoto Y."/>
            <person name="Steenwyk J.L."/>
            <person name="Rokas A."/>
            <person name="Carro J."/>
            <person name="Camarero S."/>
            <person name="Ferreira P."/>
            <person name="Molpeceres G."/>
            <person name="Ruiz-Duenas F.J."/>
            <person name="Serrano A."/>
            <person name="Henrissat B."/>
            <person name="Drula E."/>
            <person name="Hughes K.W."/>
            <person name="Mata J.L."/>
            <person name="Ishikawa N.K."/>
            <person name="Vargas-Isla R."/>
            <person name="Ushijima S."/>
            <person name="Smith C.A."/>
            <person name="Ahrendt S."/>
            <person name="Andreopoulos W."/>
            <person name="He G."/>
            <person name="Labutti K."/>
            <person name="Lipzen A."/>
            <person name="Ng V."/>
            <person name="Sandor L."/>
            <person name="Barry K."/>
            <person name="Martinez A.T."/>
            <person name="Xiao Y."/>
            <person name="Gibbons J.G."/>
            <person name="Terashima K."/>
            <person name="Hibbett D.S."/>
            <person name="Grigoriev I.V."/>
        </authorList>
    </citation>
    <scope>NUCLEOTIDE SEQUENCE</scope>
    <source>
        <strain evidence="3">Sp2 HRB7682 ss15</strain>
    </source>
</reference>
<feature type="compositionally biased region" description="Low complexity" evidence="1">
    <location>
        <begin position="147"/>
        <end position="162"/>
    </location>
</feature>
<dbReference type="Gene3D" id="2.60.40.2440">
    <property type="entry name" value="Carbohydrate binding type-21 domain"/>
    <property type="match status" value="1"/>
</dbReference>
<dbReference type="EMBL" id="JANVFS010000028">
    <property type="protein sequence ID" value="KAJ4471725.1"/>
    <property type="molecule type" value="Genomic_DNA"/>
</dbReference>
<accession>A0A9W9DI28</accession>
<dbReference type="PANTHER" id="PTHR12307:SF36">
    <property type="entry name" value="GLYCOGEN-BINDING SUBUNIT 76A"/>
    <property type="match status" value="1"/>
</dbReference>